<evidence type="ECO:0000256" key="1">
    <source>
        <dbReference type="SAM" id="SignalP"/>
    </source>
</evidence>
<feature type="signal peptide" evidence="1">
    <location>
        <begin position="1"/>
        <end position="21"/>
    </location>
</feature>
<reference evidence="2" key="1">
    <citation type="submission" date="2025-08" db="UniProtKB">
        <authorList>
            <consortium name="Ensembl"/>
        </authorList>
    </citation>
    <scope>IDENTIFICATION</scope>
</reference>
<dbReference type="Ensembl" id="ENSPSMT00000025943.1">
    <property type="protein sequence ID" value="ENSPSMP00000022350.1"/>
    <property type="gene ID" value="ENSPSMG00000015803.1"/>
</dbReference>
<reference evidence="2" key="2">
    <citation type="submission" date="2025-09" db="UniProtKB">
        <authorList>
            <consortium name="Ensembl"/>
        </authorList>
    </citation>
    <scope>IDENTIFICATION</scope>
</reference>
<organism evidence="2 3">
    <name type="scientific">Prolemur simus</name>
    <name type="common">Greater bamboo lemur</name>
    <name type="synonym">Hapalemur simus</name>
    <dbReference type="NCBI Taxonomy" id="1328070"/>
    <lineage>
        <taxon>Eukaryota</taxon>
        <taxon>Metazoa</taxon>
        <taxon>Chordata</taxon>
        <taxon>Craniata</taxon>
        <taxon>Vertebrata</taxon>
        <taxon>Euteleostomi</taxon>
        <taxon>Mammalia</taxon>
        <taxon>Eutheria</taxon>
        <taxon>Euarchontoglires</taxon>
        <taxon>Primates</taxon>
        <taxon>Strepsirrhini</taxon>
        <taxon>Lemuriformes</taxon>
        <taxon>Lemuridae</taxon>
        <taxon>Prolemur</taxon>
    </lineage>
</organism>
<name>A0A8C9DN77_PROSS</name>
<keyword evidence="3" id="KW-1185">Reference proteome</keyword>
<dbReference type="AlphaFoldDB" id="A0A8C9DN77"/>
<feature type="chain" id="PRO_5034185484" evidence="1">
    <location>
        <begin position="22"/>
        <end position="63"/>
    </location>
</feature>
<accession>A0A8C9DN77</accession>
<protein>
    <submittedName>
        <fullName evidence="2">Uncharacterized protein</fullName>
    </submittedName>
</protein>
<dbReference type="Proteomes" id="UP000694414">
    <property type="component" value="Unplaced"/>
</dbReference>
<evidence type="ECO:0000313" key="3">
    <source>
        <dbReference type="Proteomes" id="UP000694414"/>
    </source>
</evidence>
<keyword evidence="1" id="KW-0732">Signal</keyword>
<sequence length="63" mass="6816">MKNLWSLKFLVTLEHSPLAVPYTPTPPSSKLPPSFERGYQAFGGTVPTCALPTITLGTPNQDT</sequence>
<proteinExistence type="predicted"/>
<evidence type="ECO:0000313" key="2">
    <source>
        <dbReference type="Ensembl" id="ENSPSMP00000022350.1"/>
    </source>
</evidence>